<dbReference type="GO" id="GO:0005737">
    <property type="term" value="C:cytoplasm"/>
    <property type="evidence" value="ECO:0007669"/>
    <property type="project" value="UniProtKB-SubCell"/>
</dbReference>
<feature type="domain" description="Phospholipid/glycerol acyltransferase" evidence="9">
    <location>
        <begin position="493"/>
        <end position="608"/>
    </location>
</feature>
<protein>
    <submittedName>
        <fullName evidence="10">p-loop containing nucleoside triphosphate hydrolase</fullName>
    </submittedName>
</protein>
<dbReference type="SMART" id="SM00563">
    <property type="entry name" value="PlsC"/>
    <property type="match status" value="1"/>
</dbReference>
<accession>A0A0V0R016</accession>
<dbReference type="Pfam" id="PF00004">
    <property type="entry name" value="AAA"/>
    <property type="match status" value="1"/>
</dbReference>
<dbReference type="GO" id="GO:0016887">
    <property type="term" value="F:ATP hydrolysis activity"/>
    <property type="evidence" value="ECO:0007669"/>
    <property type="project" value="InterPro"/>
</dbReference>
<dbReference type="InterPro" id="IPR027417">
    <property type="entry name" value="P-loop_NTPase"/>
</dbReference>
<dbReference type="SMART" id="SM00382">
    <property type="entry name" value="AAA"/>
    <property type="match status" value="1"/>
</dbReference>
<dbReference type="FunFam" id="1.10.8.60:FF:000005">
    <property type="entry name" value="26S protease regulatory subunit 7"/>
    <property type="match status" value="1"/>
</dbReference>
<feature type="region of interest" description="Disordered" evidence="7">
    <location>
        <begin position="1"/>
        <end position="20"/>
    </location>
</feature>
<evidence type="ECO:0000256" key="3">
    <source>
        <dbReference type="ARBA" id="ARBA00022490"/>
    </source>
</evidence>
<dbReference type="InterPro" id="IPR050221">
    <property type="entry name" value="26S_Proteasome_ATPase"/>
</dbReference>
<dbReference type="Pfam" id="PF21236">
    <property type="entry name" value="OB_PRS7"/>
    <property type="match status" value="1"/>
</dbReference>
<evidence type="ECO:0000256" key="2">
    <source>
        <dbReference type="ARBA" id="ARBA00006914"/>
    </source>
</evidence>
<dbReference type="SUPFAM" id="SSF52540">
    <property type="entry name" value="P-loop containing nucleoside triphosphate hydrolases"/>
    <property type="match status" value="1"/>
</dbReference>
<evidence type="ECO:0000256" key="4">
    <source>
        <dbReference type="ARBA" id="ARBA00022741"/>
    </source>
</evidence>
<dbReference type="EMBL" id="LDAU01000078">
    <property type="protein sequence ID" value="KRX07874.1"/>
    <property type="molecule type" value="Genomic_DNA"/>
</dbReference>
<dbReference type="SUPFAM" id="SSF69593">
    <property type="entry name" value="Glycerol-3-phosphate (1)-acyltransferase"/>
    <property type="match status" value="1"/>
</dbReference>
<dbReference type="Gene3D" id="2.40.50.140">
    <property type="entry name" value="Nucleic acid-binding proteins"/>
    <property type="match status" value="1"/>
</dbReference>
<keyword evidence="11" id="KW-1185">Reference proteome</keyword>
<gene>
    <name evidence="10" type="ORF">PPERSA_10262</name>
</gene>
<dbReference type="InterPro" id="IPR003960">
    <property type="entry name" value="ATPase_AAA_CS"/>
</dbReference>
<evidence type="ECO:0000256" key="5">
    <source>
        <dbReference type="ARBA" id="ARBA00022840"/>
    </source>
</evidence>
<comment type="similarity">
    <text evidence="2">Belongs to the AAA ATPase family.</text>
</comment>
<sequence length="717" mass="81557">MTQKEDTKNTEENQKKQTLDEGDINLLKRYGMGPYSDKIKNIEDENKELLNTINKLCGIKESDTGLALPSQWDINGDNSRKTQFLQVARVTKILEPGKKYMINTGHGEKYVVGLAKQVAATDIDVGMRVGVNASLFGNYSIELPLPPKIDPSVTMMQVEEKPDVTYQDIGGVSEQLERLREVVEMPLLNPERFIELGIDPPKGILMYGPPGTGKTLTARAVANKTEACFIRVIGSELVQKYIGEGARLVREIFNMARQKKAAIIFFDEIDSIGGQRSDEGSDNEVSRTMLEIVTQLDGFEERGNIKVIFATNRPDTLDPALMRPGRIDRKVEFSVPDLAGRTYIFKIHARHMSMEKNVRFELLARLCPNTTGADIKSVCTEAGMYAIRERRKAISEKDLLQAIEKVIKGYSKFNSTSKTVCLKILGLVKRDNYNKELPKWKRTLGNIIGKVTATVFHMCFGFYYIKTVKKDITQYDSSYKKPENIKDYIKQGPITVSNHVSWIDVMILIASKYTPSFLSKIDVAKYPFYGDCTTSLQSIYLDRDNTENRNQVLDLVKERCKLIKEGKNFLPLQIFPEGTTTNGQYLISFKRGAFDPLEPINIVCLKYEDRNFRNAIDIGQLQTVFLQLCQWKNSCTLYDLGTYYPQGNLKLTGDIDQDWKIYAEKIKSIMVKCLDVTNSEAGFRHMREYQNICKEQNKKLLSEAKESNKKQQAKKDQ</sequence>
<feature type="domain" description="AAA+ ATPase" evidence="8">
    <location>
        <begin position="200"/>
        <end position="337"/>
    </location>
</feature>
<evidence type="ECO:0000256" key="6">
    <source>
        <dbReference type="ARBA" id="ARBA00022942"/>
    </source>
</evidence>
<dbReference type="FunFam" id="3.40.50.300:FF:000027">
    <property type="entry name" value="26S protease regulatory subunit 7"/>
    <property type="match status" value="1"/>
</dbReference>
<name>A0A0V0R016_PSEPJ</name>
<organism evidence="10 11">
    <name type="scientific">Pseudocohnilembus persalinus</name>
    <name type="common">Ciliate</name>
    <dbReference type="NCBI Taxonomy" id="266149"/>
    <lineage>
        <taxon>Eukaryota</taxon>
        <taxon>Sar</taxon>
        <taxon>Alveolata</taxon>
        <taxon>Ciliophora</taxon>
        <taxon>Intramacronucleata</taxon>
        <taxon>Oligohymenophorea</taxon>
        <taxon>Scuticociliatia</taxon>
        <taxon>Philasterida</taxon>
        <taxon>Pseudocohnilembidae</taxon>
        <taxon>Pseudocohnilembus</taxon>
    </lineage>
</organism>
<dbReference type="InterPro" id="IPR003593">
    <property type="entry name" value="AAA+_ATPase"/>
</dbReference>
<keyword evidence="5" id="KW-0067">ATP-binding</keyword>
<dbReference type="InParanoid" id="A0A0V0R016"/>
<keyword evidence="6" id="KW-0647">Proteasome</keyword>
<evidence type="ECO:0000259" key="8">
    <source>
        <dbReference type="SMART" id="SM00382"/>
    </source>
</evidence>
<evidence type="ECO:0000256" key="7">
    <source>
        <dbReference type="SAM" id="MobiDB-lite"/>
    </source>
</evidence>
<keyword evidence="10" id="KW-0378">Hydrolase</keyword>
<dbReference type="Gene3D" id="1.10.8.60">
    <property type="match status" value="1"/>
</dbReference>
<feature type="compositionally biased region" description="Basic and acidic residues" evidence="7">
    <location>
        <begin position="1"/>
        <end position="19"/>
    </location>
</feature>
<dbReference type="CDD" id="cd19502">
    <property type="entry name" value="RecA-like_PAN_like"/>
    <property type="match status" value="1"/>
</dbReference>
<dbReference type="Pfam" id="PF17862">
    <property type="entry name" value="AAA_lid_3"/>
    <property type="match status" value="1"/>
</dbReference>
<dbReference type="CDD" id="cd07991">
    <property type="entry name" value="LPLAT_LPCAT1-like"/>
    <property type="match status" value="1"/>
</dbReference>
<reference evidence="10 11" key="1">
    <citation type="journal article" date="2015" name="Sci. Rep.">
        <title>Genome of the facultative scuticociliatosis pathogen Pseudocohnilembus persalinus provides insight into its virulence through horizontal gene transfer.</title>
        <authorList>
            <person name="Xiong J."/>
            <person name="Wang G."/>
            <person name="Cheng J."/>
            <person name="Tian M."/>
            <person name="Pan X."/>
            <person name="Warren A."/>
            <person name="Jiang C."/>
            <person name="Yuan D."/>
            <person name="Miao W."/>
        </authorList>
    </citation>
    <scope>NUCLEOTIDE SEQUENCE [LARGE SCALE GENOMIC DNA]</scope>
    <source>
        <strain evidence="10">36N120E</strain>
    </source>
</reference>
<dbReference type="PROSITE" id="PS00674">
    <property type="entry name" value="AAA"/>
    <property type="match status" value="1"/>
</dbReference>
<dbReference type="Pfam" id="PF01553">
    <property type="entry name" value="Acyltransferase"/>
    <property type="match status" value="1"/>
</dbReference>
<dbReference type="GO" id="GO:0005524">
    <property type="term" value="F:ATP binding"/>
    <property type="evidence" value="ECO:0007669"/>
    <property type="project" value="UniProtKB-KW"/>
</dbReference>
<dbReference type="PANTHER" id="PTHR23073">
    <property type="entry name" value="26S PROTEASOME REGULATORY SUBUNIT"/>
    <property type="match status" value="1"/>
</dbReference>
<dbReference type="OrthoDB" id="1664597at2759"/>
<dbReference type="InterPro" id="IPR012340">
    <property type="entry name" value="NA-bd_OB-fold"/>
</dbReference>
<evidence type="ECO:0000259" key="9">
    <source>
        <dbReference type="SMART" id="SM00563"/>
    </source>
</evidence>
<dbReference type="Proteomes" id="UP000054937">
    <property type="component" value="Unassembled WGS sequence"/>
</dbReference>
<dbReference type="AlphaFoldDB" id="A0A0V0R016"/>
<dbReference type="InterPro" id="IPR003959">
    <property type="entry name" value="ATPase_AAA_core"/>
</dbReference>
<keyword evidence="4" id="KW-0547">Nucleotide-binding</keyword>
<proteinExistence type="inferred from homology"/>
<dbReference type="InterPro" id="IPR048723">
    <property type="entry name" value="OB_PRS7"/>
</dbReference>
<dbReference type="InterPro" id="IPR045252">
    <property type="entry name" value="LPCAT1-like"/>
</dbReference>
<keyword evidence="3" id="KW-0963">Cytoplasm</keyword>
<evidence type="ECO:0000313" key="10">
    <source>
        <dbReference type="EMBL" id="KRX07874.1"/>
    </source>
</evidence>
<dbReference type="InterPro" id="IPR002123">
    <property type="entry name" value="Plipid/glycerol_acylTrfase"/>
</dbReference>
<comment type="caution">
    <text evidence="10">The sequence shown here is derived from an EMBL/GenBank/DDBJ whole genome shotgun (WGS) entry which is preliminary data.</text>
</comment>
<evidence type="ECO:0000256" key="1">
    <source>
        <dbReference type="ARBA" id="ARBA00004496"/>
    </source>
</evidence>
<dbReference type="GO" id="GO:0000502">
    <property type="term" value="C:proteasome complex"/>
    <property type="evidence" value="ECO:0007669"/>
    <property type="project" value="UniProtKB-KW"/>
</dbReference>
<dbReference type="GO" id="GO:0008374">
    <property type="term" value="F:O-acyltransferase activity"/>
    <property type="evidence" value="ECO:0007669"/>
    <property type="project" value="InterPro"/>
</dbReference>
<dbReference type="InterPro" id="IPR041569">
    <property type="entry name" value="AAA_lid_3"/>
</dbReference>
<comment type="subcellular location">
    <subcellularLocation>
        <location evidence="1">Cytoplasm</location>
    </subcellularLocation>
</comment>
<dbReference type="FunCoup" id="A0A0V0R016">
    <property type="interactions" value="511"/>
</dbReference>
<dbReference type="Gene3D" id="3.40.50.300">
    <property type="entry name" value="P-loop containing nucleotide triphosphate hydrolases"/>
    <property type="match status" value="1"/>
</dbReference>
<evidence type="ECO:0000313" key="11">
    <source>
        <dbReference type="Proteomes" id="UP000054937"/>
    </source>
</evidence>